<dbReference type="Proteomes" id="UP000266042">
    <property type="component" value="Unassembled WGS sequence"/>
</dbReference>
<name>A0A398DHN0_9BACT</name>
<organism evidence="2 3">
    <name type="scientific">Candidatus Cryosericum hinesii</name>
    <dbReference type="NCBI Taxonomy" id="2290915"/>
    <lineage>
        <taxon>Bacteria</taxon>
        <taxon>Pseudomonadati</taxon>
        <taxon>Caldisericota/Cryosericota group</taxon>
        <taxon>Candidatus Cryosericota</taxon>
        <taxon>Candidatus Cryosericia</taxon>
        <taxon>Candidatus Cryosericales</taxon>
        <taxon>Candidatus Cryosericaceae</taxon>
        <taxon>Candidatus Cryosericum</taxon>
    </lineage>
</organism>
<comment type="caution">
    <text evidence="2">The sequence shown here is derived from an EMBL/GenBank/DDBJ whole genome shotgun (WGS) entry which is preliminary data.</text>
</comment>
<dbReference type="InterPro" id="IPR036071">
    <property type="entry name" value="AMMECR1_dom_sf"/>
</dbReference>
<dbReference type="InterPro" id="IPR002733">
    <property type="entry name" value="AMMECR1_domain"/>
</dbReference>
<dbReference type="Pfam" id="PF01871">
    <property type="entry name" value="AMMECR1"/>
    <property type="match status" value="1"/>
</dbReference>
<dbReference type="PROSITE" id="PS51112">
    <property type="entry name" value="AMMECR1"/>
    <property type="match status" value="1"/>
</dbReference>
<sequence>ALSAAFSDPRFEPVEETEFADLHIEVSLLSVPAELAFSSLADL</sequence>
<feature type="non-terminal residue" evidence="2">
    <location>
        <position position="43"/>
    </location>
</feature>
<accession>A0A398DHN0</accession>
<feature type="domain" description="AMMECR1" evidence="1">
    <location>
        <begin position="1"/>
        <end position="43"/>
    </location>
</feature>
<evidence type="ECO:0000313" key="3">
    <source>
        <dbReference type="Proteomes" id="UP000266042"/>
    </source>
</evidence>
<protein>
    <submittedName>
        <fullName evidence="2">AMMECR1 domain-containing protein</fullName>
    </submittedName>
</protein>
<dbReference type="Gene3D" id="3.30.700.20">
    <property type="entry name" value="Hypothetical protein ph0010, domain 1"/>
    <property type="match status" value="1"/>
</dbReference>
<dbReference type="AlphaFoldDB" id="A0A398DHN0"/>
<dbReference type="InterPro" id="IPR027485">
    <property type="entry name" value="AMMECR1_N"/>
</dbReference>
<evidence type="ECO:0000259" key="1">
    <source>
        <dbReference type="PROSITE" id="PS51112"/>
    </source>
</evidence>
<evidence type="ECO:0000313" key="2">
    <source>
        <dbReference type="EMBL" id="RIE15156.1"/>
    </source>
</evidence>
<feature type="non-terminal residue" evidence="2">
    <location>
        <position position="1"/>
    </location>
</feature>
<proteinExistence type="predicted"/>
<gene>
    <name evidence="2" type="ORF">SMC3_00145</name>
</gene>
<reference evidence="2 3" key="1">
    <citation type="submission" date="2018-09" db="EMBL/GenBank/DDBJ databases">
        <title>Discovery and Ecogenomic Context for Candidatus Cryosericales, a Global Caldiserica Order Active in Thawing Permafrost.</title>
        <authorList>
            <person name="Martinez M.A."/>
            <person name="Woodcroft B.J."/>
            <person name="Ignacio Espinoza J.C."/>
            <person name="Zayed A."/>
            <person name="Singleton C.M."/>
            <person name="Boyd J."/>
            <person name="Li Y.-F."/>
            <person name="Purvine S."/>
            <person name="Maughan H."/>
            <person name="Hodgkins S.B."/>
            <person name="Anderson D."/>
            <person name="Sederholm M."/>
            <person name="Temperton B."/>
            <person name="Saleska S.R."/>
            <person name="Tyson G.W."/>
            <person name="Rich V.I."/>
        </authorList>
    </citation>
    <scope>NUCLEOTIDE SEQUENCE [LARGE SCALE GENOMIC DNA]</scope>
    <source>
        <strain evidence="2 3">SMC3</strain>
    </source>
</reference>
<dbReference type="EMBL" id="QXIW01000002">
    <property type="protein sequence ID" value="RIE15156.1"/>
    <property type="molecule type" value="Genomic_DNA"/>
</dbReference>
<dbReference type="SUPFAM" id="SSF143447">
    <property type="entry name" value="AMMECR1-like"/>
    <property type="match status" value="1"/>
</dbReference>